<reference evidence="2 3" key="1">
    <citation type="journal article" date="2011" name="J. Bacteriol.">
        <title>Genome sequence of Chthoniobacter flavus Ellin428, an aerobic heterotrophic soil bacterium.</title>
        <authorList>
            <person name="Kant R."/>
            <person name="van Passel M.W."/>
            <person name="Palva A."/>
            <person name="Lucas S."/>
            <person name="Lapidus A."/>
            <person name="Glavina Del Rio T."/>
            <person name="Dalin E."/>
            <person name="Tice H."/>
            <person name="Bruce D."/>
            <person name="Goodwin L."/>
            <person name="Pitluck S."/>
            <person name="Larimer F.W."/>
            <person name="Land M.L."/>
            <person name="Hauser L."/>
            <person name="Sangwan P."/>
            <person name="de Vos W.M."/>
            <person name="Janssen P.H."/>
            <person name="Smidt H."/>
        </authorList>
    </citation>
    <scope>NUCLEOTIDE SEQUENCE [LARGE SCALE GENOMIC DNA]</scope>
    <source>
        <strain evidence="2 3">Ellin428</strain>
    </source>
</reference>
<sequence>MERQIWSGSVVKISISATNPCHLYPMALELAKHDALGCYYSGYPAWKLGAAADLPVRTHSLRTNIVYGLLKFVPERWRPESKKLFRWQDHGFDRWTGAHLDGCDFVHAMPGQCLHTFRAARRLGIKTVLNHATGPVREWVRIMEPEYARIGLKLTDVCPYDEEYFAREDEEYGLTDWHCAASSVVRDQLISLGIDARRIWQVPYGADAHIFHHSDQAPGQSFRIIFAGQVGVRKGLRNLLDALALAKRPDWSMEFYGAVLGEACHDLDAYHGATPLKFHGPVSQETLAGAFRTGSVLVLPSLEEGFGLVVPQALNCGMPAIVSDRVGGKDQVRHRDNGSIFPAEDVTALAAELMWWAEHPKRVSENFGWSQPTEKLIEFSAAALS</sequence>
<evidence type="ECO:0000313" key="2">
    <source>
        <dbReference type="EMBL" id="EDY18355.1"/>
    </source>
</evidence>
<dbReference type="Pfam" id="PF00534">
    <property type="entry name" value="Glycos_transf_1"/>
    <property type="match status" value="1"/>
</dbReference>
<dbReference type="Gene3D" id="3.40.50.2000">
    <property type="entry name" value="Glycogen Phosphorylase B"/>
    <property type="match status" value="2"/>
</dbReference>
<dbReference type="STRING" id="497964.CfE428DRAFT_4139"/>
<dbReference type="CDD" id="cd03801">
    <property type="entry name" value="GT4_PimA-like"/>
    <property type="match status" value="1"/>
</dbReference>
<keyword evidence="2" id="KW-0808">Transferase</keyword>
<name>B4D5F0_9BACT</name>
<comment type="caution">
    <text evidence="2">The sequence shown here is derived from an EMBL/GenBank/DDBJ whole genome shotgun (WGS) entry which is preliminary data.</text>
</comment>
<dbReference type="GO" id="GO:0016757">
    <property type="term" value="F:glycosyltransferase activity"/>
    <property type="evidence" value="ECO:0007669"/>
    <property type="project" value="InterPro"/>
</dbReference>
<gene>
    <name evidence="2" type="ORF">CfE428DRAFT_4139</name>
</gene>
<dbReference type="AlphaFoldDB" id="B4D5F0"/>
<evidence type="ECO:0000259" key="1">
    <source>
        <dbReference type="Pfam" id="PF00534"/>
    </source>
</evidence>
<dbReference type="PANTHER" id="PTHR45947:SF3">
    <property type="entry name" value="SULFOQUINOVOSYL TRANSFERASE SQD2"/>
    <property type="match status" value="1"/>
</dbReference>
<dbReference type="Proteomes" id="UP000005824">
    <property type="component" value="Unassembled WGS sequence"/>
</dbReference>
<dbReference type="InParanoid" id="B4D5F0"/>
<keyword evidence="3" id="KW-1185">Reference proteome</keyword>
<dbReference type="PANTHER" id="PTHR45947">
    <property type="entry name" value="SULFOQUINOVOSYL TRANSFERASE SQD2"/>
    <property type="match status" value="1"/>
</dbReference>
<dbReference type="SUPFAM" id="SSF53756">
    <property type="entry name" value="UDP-Glycosyltransferase/glycogen phosphorylase"/>
    <property type="match status" value="1"/>
</dbReference>
<dbReference type="EMBL" id="ABVL01000013">
    <property type="protein sequence ID" value="EDY18355.1"/>
    <property type="molecule type" value="Genomic_DNA"/>
</dbReference>
<protein>
    <submittedName>
        <fullName evidence="2">Glycosyl transferase group 1</fullName>
    </submittedName>
</protein>
<dbReference type="InterPro" id="IPR050194">
    <property type="entry name" value="Glycosyltransferase_grp1"/>
</dbReference>
<proteinExistence type="predicted"/>
<evidence type="ECO:0000313" key="3">
    <source>
        <dbReference type="Proteomes" id="UP000005824"/>
    </source>
</evidence>
<feature type="domain" description="Glycosyl transferase family 1" evidence="1">
    <location>
        <begin position="216"/>
        <end position="361"/>
    </location>
</feature>
<accession>B4D5F0</accession>
<organism evidence="2 3">
    <name type="scientific">Chthoniobacter flavus Ellin428</name>
    <dbReference type="NCBI Taxonomy" id="497964"/>
    <lineage>
        <taxon>Bacteria</taxon>
        <taxon>Pseudomonadati</taxon>
        <taxon>Verrucomicrobiota</taxon>
        <taxon>Spartobacteria</taxon>
        <taxon>Chthoniobacterales</taxon>
        <taxon>Chthoniobacteraceae</taxon>
        <taxon>Chthoniobacter</taxon>
    </lineage>
</organism>
<dbReference type="InterPro" id="IPR001296">
    <property type="entry name" value="Glyco_trans_1"/>
</dbReference>
<dbReference type="eggNOG" id="COG0438">
    <property type="taxonomic scope" value="Bacteria"/>
</dbReference>